<feature type="region of interest" description="Disordered" evidence="1">
    <location>
        <begin position="156"/>
        <end position="188"/>
    </location>
</feature>
<proteinExistence type="predicted"/>
<keyword evidence="3" id="KW-1185">Reference proteome</keyword>
<reference evidence="2" key="3">
    <citation type="submission" date="2022-06" db="UniProtKB">
        <authorList>
            <consortium name="EnsemblPlants"/>
        </authorList>
    </citation>
    <scope>IDENTIFICATION</scope>
</reference>
<gene>
    <name evidence="2" type="primary">LOC125538332</name>
</gene>
<sequence>MYASLCRVGLVAPMRGGDGRLLDDEEPLEDPHEQHPAAAPAVVLPRRAGPRRRPQHRRAPAPALPRLRLRVRQLVQPARRRRLLRARTGAPQRLQLLVEVLPQLVHLVLAVRAGSAHDRPFFIRFSSPLPLGPSSGGRVRRRGLLLFHAVGGSAAHHGHHRCNGDAVAGKPERRGGEVGEGEKAVVVM</sequence>
<dbReference type="Gramene" id="TuG1812G0200003513.01.T01">
    <property type="protein sequence ID" value="TuG1812G0200003513.01.T01.cds266064"/>
    <property type="gene ID" value="TuG1812G0200003513.01"/>
</dbReference>
<feature type="region of interest" description="Disordered" evidence="1">
    <location>
        <begin position="18"/>
        <end position="40"/>
    </location>
</feature>
<reference evidence="3" key="1">
    <citation type="journal article" date="2013" name="Nature">
        <title>Draft genome of the wheat A-genome progenitor Triticum urartu.</title>
        <authorList>
            <person name="Ling H.Q."/>
            <person name="Zhao S."/>
            <person name="Liu D."/>
            <person name="Wang J."/>
            <person name="Sun H."/>
            <person name="Zhang C."/>
            <person name="Fan H."/>
            <person name="Li D."/>
            <person name="Dong L."/>
            <person name="Tao Y."/>
            <person name="Gao C."/>
            <person name="Wu H."/>
            <person name="Li Y."/>
            <person name="Cui Y."/>
            <person name="Guo X."/>
            <person name="Zheng S."/>
            <person name="Wang B."/>
            <person name="Yu K."/>
            <person name="Liang Q."/>
            <person name="Yang W."/>
            <person name="Lou X."/>
            <person name="Chen J."/>
            <person name="Feng M."/>
            <person name="Jian J."/>
            <person name="Zhang X."/>
            <person name="Luo G."/>
            <person name="Jiang Y."/>
            <person name="Liu J."/>
            <person name="Wang Z."/>
            <person name="Sha Y."/>
            <person name="Zhang B."/>
            <person name="Wu H."/>
            <person name="Tang D."/>
            <person name="Shen Q."/>
            <person name="Xue P."/>
            <person name="Zou S."/>
            <person name="Wang X."/>
            <person name="Liu X."/>
            <person name="Wang F."/>
            <person name="Yang Y."/>
            <person name="An X."/>
            <person name="Dong Z."/>
            <person name="Zhang K."/>
            <person name="Zhang X."/>
            <person name="Luo M.C."/>
            <person name="Dvorak J."/>
            <person name="Tong Y."/>
            <person name="Wang J."/>
            <person name="Yang H."/>
            <person name="Li Z."/>
            <person name="Wang D."/>
            <person name="Zhang A."/>
            <person name="Wang J."/>
        </authorList>
    </citation>
    <scope>NUCLEOTIDE SEQUENCE</scope>
    <source>
        <strain evidence="3">cv. G1812</strain>
    </source>
</reference>
<accession>A0A8R7PGM3</accession>
<evidence type="ECO:0000313" key="3">
    <source>
        <dbReference type="Proteomes" id="UP000015106"/>
    </source>
</evidence>
<evidence type="ECO:0000256" key="1">
    <source>
        <dbReference type="SAM" id="MobiDB-lite"/>
    </source>
</evidence>
<evidence type="ECO:0000313" key="2">
    <source>
        <dbReference type="EnsemblPlants" id="TuG1812G0200003513.01.T01.cds266064"/>
    </source>
</evidence>
<protein>
    <submittedName>
        <fullName evidence="2">Uncharacterized protein</fullName>
    </submittedName>
</protein>
<dbReference type="EnsemblPlants" id="TuG1812G0200003513.01.T01">
    <property type="protein sequence ID" value="TuG1812G0200003513.01.T01.cds266064"/>
    <property type="gene ID" value="TuG1812G0200003513.01"/>
</dbReference>
<reference evidence="2" key="2">
    <citation type="submission" date="2018-03" db="EMBL/GenBank/DDBJ databases">
        <title>The Triticum urartu genome reveals the dynamic nature of wheat genome evolution.</title>
        <authorList>
            <person name="Ling H."/>
            <person name="Ma B."/>
            <person name="Shi X."/>
            <person name="Liu H."/>
            <person name="Dong L."/>
            <person name="Sun H."/>
            <person name="Cao Y."/>
            <person name="Gao Q."/>
            <person name="Zheng S."/>
            <person name="Li Y."/>
            <person name="Yu Y."/>
            <person name="Du H."/>
            <person name="Qi M."/>
            <person name="Li Y."/>
            <person name="Yu H."/>
            <person name="Cui Y."/>
            <person name="Wang N."/>
            <person name="Chen C."/>
            <person name="Wu H."/>
            <person name="Zhao Y."/>
            <person name="Zhang J."/>
            <person name="Li Y."/>
            <person name="Zhou W."/>
            <person name="Zhang B."/>
            <person name="Hu W."/>
            <person name="Eijk M."/>
            <person name="Tang J."/>
            <person name="Witsenboer H."/>
            <person name="Zhao S."/>
            <person name="Li Z."/>
            <person name="Zhang A."/>
            <person name="Wang D."/>
            <person name="Liang C."/>
        </authorList>
    </citation>
    <scope>NUCLEOTIDE SEQUENCE [LARGE SCALE GENOMIC DNA]</scope>
    <source>
        <strain evidence="2">cv. G1812</strain>
    </source>
</reference>
<dbReference type="Proteomes" id="UP000015106">
    <property type="component" value="Chromosome 2"/>
</dbReference>
<organism evidence="2 3">
    <name type="scientific">Triticum urartu</name>
    <name type="common">Red wild einkorn</name>
    <name type="synonym">Crithodium urartu</name>
    <dbReference type="NCBI Taxonomy" id="4572"/>
    <lineage>
        <taxon>Eukaryota</taxon>
        <taxon>Viridiplantae</taxon>
        <taxon>Streptophyta</taxon>
        <taxon>Embryophyta</taxon>
        <taxon>Tracheophyta</taxon>
        <taxon>Spermatophyta</taxon>
        <taxon>Magnoliopsida</taxon>
        <taxon>Liliopsida</taxon>
        <taxon>Poales</taxon>
        <taxon>Poaceae</taxon>
        <taxon>BOP clade</taxon>
        <taxon>Pooideae</taxon>
        <taxon>Triticodae</taxon>
        <taxon>Triticeae</taxon>
        <taxon>Triticinae</taxon>
        <taxon>Triticum</taxon>
    </lineage>
</organism>
<feature type="compositionally biased region" description="Basic and acidic residues" evidence="1">
    <location>
        <begin position="170"/>
        <end position="188"/>
    </location>
</feature>
<dbReference type="AlphaFoldDB" id="A0A8R7PGM3"/>
<name>A0A8R7PGM3_TRIUA</name>